<dbReference type="Proteomes" id="UP000054166">
    <property type="component" value="Unassembled WGS sequence"/>
</dbReference>
<dbReference type="EMBL" id="KN832980">
    <property type="protein sequence ID" value="KIM86990.1"/>
    <property type="molecule type" value="Genomic_DNA"/>
</dbReference>
<evidence type="ECO:0000313" key="1">
    <source>
        <dbReference type="EMBL" id="KIM86990.1"/>
    </source>
</evidence>
<dbReference type="OrthoDB" id="2875868at2759"/>
<gene>
    <name evidence="1" type="ORF">PILCRDRAFT_4230</name>
</gene>
<proteinExistence type="predicted"/>
<reference evidence="1 2" key="1">
    <citation type="submission" date="2014-04" db="EMBL/GenBank/DDBJ databases">
        <authorList>
            <consortium name="DOE Joint Genome Institute"/>
            <person name="Kuo A."/>
            <person name="Tarkka M."/>
            <person name="Buscot F."/>
            <person name="Kohler A."/>
            <person name="Nagy L.G."/>
            <person name="Floudas D."/>
            <person name="Copeland A."/>
            <person name="Barry K.W."/>
            <person name="Cichocki N."/>
            <person name="Veneault-Fourrey C."/>
            <person name="LaButti K."/>
            <person name="Lindquist E.A."/>
            <person name="Lipzen A."/>
            <person name="Lundell T."/>
            <person name="Morin E."/>
            <person name="Murat C."/>
            <person name="Sun H."/>
            <person name="Tunlid A."/>
            <person name="Henrissat B."/>
            <person name="Grigoriev I.V."/>
            <person name="Hibbett D.S."/>
            <person name="Martin F."/>
            <person name="Nordberg H.P."/>
            <person name="Cantor M.N."/>
            <person name="Hua S.X."/>
        </authorList>
    </citation>
    <scope>NUCLEOTIDE SEQUENCE [LARGE SCALE GENOMIC DNA]</scope>
    <source>
        <strain evidence="1 2">F 1598</strain>
    </source>
</reference>
<keyword evidence="2" id="KW-1185">Reference proteome</keyword>
<dbReference type="AlphaFoldDB" id="A0A0C3FS86"/>
<reference evidence="2" key="2">
    <citation type="submission" date="2015-01" db="EMBL/GenBank/DDBJ databases">
        <title>Evolutionary Origins and Diversification of the Mycorrhizal Mutualists.</title>
        <authorList>
            <consortium name="DOE Joint Genome Institute"/>
            <consortium name="Mycorrhizal Genomics Consortium"/>
            <person name="Kohler A."/>
            <person name="Kuo A."/>
            <person name="Nagy L.G."/>
            <person name="Floudas D."/>
            <person name="Copeland A."/>
            <person name="Barry K.W."/>
            <person name="Cichocki N."/>
            <person name="Veneault-Fourrey C."/>
            <person name="LaButti K."/>
            <person name="Lindquist E.A."/>
            <person name="Lipzen A."/>
            <person name="Lundell T."/>
            <person name="Morin E."/>
            <person name="Murat C."/>
            <person name="Riley R."/>
            <person name="Ohm R."/>
            <person name="Sun H."/>
            <person name="Tunlid A."/>
            <person name="Henrissat B."/>
            <person name="Grigoriev I.V."/>
            <person name="Hibbett D.S."/>
            <person name="Martin F."/>
        </authorList>
    </citation>
    <scope>NUCLEOTIDE SEQUENCE [LARGE SCALE GENOMIC DNA]</scope>
    <source>
        <strain evidence="2">F 1598</strain>
    </source>
</reference>
<evidence type="ECO:0000313" key="2">
    <source>
        <dbReference type="Proteomes" id="UP000054166"/>
    </source>
</evidence>
<accession>A0A0C3FS86</accession>
<organism evidence="1 2">
    <name type="scientific">Piloderma croceum (strain F 1598)</name>
    <dbReference type="NCBI Taxonomy" id="765440"/>
    <lineage>
        <taxon>Eukaryota</taxon>
        <taxon>Fungi</taxon>
        <taxon>Dikarya</taxon>
        <taxon>Basidiomycota</taxon>
        <taxon>Agaricomycotina</taxon>
        <taxon>Agaricomycetes</taxon>
        <taxon>Agaricomycetidae</taxon>
        <taxon>Atheliales</taxon>
        <taxon>Atheliaceae</taxon>
        <taxon>Piloderma</taxon>
    </lineage>
</organism>
<sequence length="245" mass="27270">MLSAPKLKIQTAPFSSIIAGAMIYEFGHGELLAITSVVVDPPMLNDQRKRPTSAEGRIQPCAIQGHRVSHRMLGPCCLCPMMDTTKPDYIEAAIYKASTGEQAGRYVASCAKDACGYFVPLEDLYDKPCPTKYHRHRDSGERVPPKVAHVSEIHQVPSTSRRSKRSGVMSGIKTDAILQRRPPVMRPSHKTANLLAKLDARERPGIPEVDFMRLFRKCECGYVMTHRASRDHDCLNKVVDLASKI</sequence>
<protein>
    <submittedName>
        <fullName evidence="1">Uncharacterized protein</fullName>
    </submittedName>
</protein>
<name>A0A0C3FS86_PILCF</name>
<dbReference type="HOGENOM" id="CLU_084542_0_0_1"/>
<dbReference type="InParanoid" id="A0A0C3FS86"/>